<evidence type="ECO:0000313" key="1">
    <source>
        <dbReference type="EMBL" id="KAL3124067.1"/>
    </source>
</evidence>
<name>A0ABD2M982_9BILA</name>
<organism evidence="1 2">
    <name type="scientific">Heterodera trifolii</name>
    <dbReference type="NCBI Taxonomy" id="157864"/>
    <lineage>
        <taxon>Eukaryota</taxon>
        <taxon>Metazoa</taxon>
        <taxon>Ecdysozoa</taxon>
        <taxon>Nematoda</taxon>
        <taxon>Chromadorea</taxon>
        <taxon>Rhabditida</taxon>
        <taxon>Tylenchina</taxon>
        <taxon>Tylenchomorpha</taxon>
        <taxon>Tylenchoidea</taxon>
        <taxon>Heteroderidae</taxon>
        <taxon>Heteroderinae</taxon>
        <taxon>Heterodera</taxon>
    </lineage>
</organism>
<reference evidence="1 2" key="1">
    <citation type="submission" date="2024-10" db="EMBL/GenBank/DDBJ databases">
        <authorList>
            <person name="Kim D."/>
        </authorList>
    </citation>
    <scope>NUCLEOTIDE SEQUENCE [LARGE SCALE GENOMIC DNA]</scope>
    <source>
        <strain evidence="1">BH-2024</strain>
    </source>
</reference>
<dbReference type="EMBL" id="JBICBT010000078">
    <property type="protein sequence ID" value="KAL3124067.1"/>
    <property type="molecule type" value="Genomic_DNA"/>
</dbReference>
<keyword evidence="2" id="KW-1185">Reference proteome</keyword>
<accession>A0ABD2M982</accession>
<gene>
    <name evidence="1" type="ORF">niasHT_004656</name>
</gene>
<comment type="caution">
    <text evidence="1">The sequence shown here is derived from an EMBL/GenBank/DDBJ whole genome shotgun (WGS) entry which is preliminary data.</text>
</comment>
<evidence type="ECO:0000313" key="2">
    <source>
        <dbReference type="Proteomes" id="UP001620626"/>
    </source>
</evidence>
<proteinExistence type="predicted"/>
<sequence length="188" mass="20668">MDVFAFDVHEFLSCGIDPNIVLAVQLLRNLSLLADSSHHSQMALLSADGPFPSIFHVPSSSSLLPHNATDEQMLRVVRLAVCCCAFFHGFETISEAAADQLVTVIVKKLDGMAKHLRTLADQQRKSGRPIAAFKNPVHQVLESHALSASVLLSFYNSRVVRPCRTIAEKFLLSSHLPVSNKHTENGQK</sequence>
<dbReference type="Proteomes" id="UP001620626">
    <property type="component" value="Unassembled WGS sequence"/>
</dbReference>
<dbReference type="AlphaFoldDB" id="A0ABD2M982"/>
<protein>
    <submittedName>
        <fullName evidence="1">Uncharacterized protein</fullName>
    </submittedName>
</protein>